<organism evidence="2 3">
    <name type="scientific">Aquabacter spiritensis</name>
    <dbReference type="NCBI Taxonomy" id="933073"/>
    <lineage>
        <taxon>Bacteria</taxon>
        <taxon>Pseudomonadati</taxon>
        <taxon>Pseudomonadota</taxon>
        <taxon>Alphaproteobacteria</taxon>
        <taxon>Hyphomicrobiales</taxon>
        <taxon>Xanthobacteraceae</taxon>
        <taxon>Aquabacter</taxon>
    </lineage>
</organism>
<keyword evidence="1" id="KW-0732">Signal</keyword>
<dbReference type="OrthoDB" id="8454089at2"/>
<feature type="signal peptide" evidence="1">
    <location>
        <begin position="1"/>
        <end position="36"/>
    </location>
</feature>
<protein>
    <submittedName>
        <fullName evidence="2">Uncharacterized protein</fullName>
    </submittedName>
</protein>
<evidence type="ECO:0000313" key="2">
    <source>
        <dbReference type="EMBL" id="TCT07572.1"/>
    </source>
</evidence>
<dbReference type="EMBL" id="SMAI01000001">
    <property type="protein sequence ID" value="TCT07572.1"/>
    <property type="molecule type" value="Genomic_DNA"/>
</dbReference>
<name>A0A4R3M3H8_9HYPH</name>
<evidence type="ECO:0000256" key="1">
    <source>
        <dbReference type="SAM" id="SignalP"/>
    </source>
</evidence>
<dbReference type="AlphaFoldDB" id="A0A4R3M3H8"/>
<dbReference type="RefSeq" id="WP_132028437.1">
    <property type="nucleotide sequence ID" value="NZ_SMAI01000001.1"/>
</dbReference>
<proteinExistence type="predicted"/>
<sequence length="147" mass="15023">MIGAVAKKLPPAMARSAAFGAALVCLALAGADPVRAWMDNDPDAYVVNYYTGGGADGVLFAAGTANQQCTSLGPAAISVIRTSPGVQLTVQPGAFAVTGTDYGYLVCLGKMVQGTLVTGTGTGEATIRVTYPPLGQWYEHILVLSGR</sequence>
<evidence type="ECO:0000313" key="3">
    <source>
        <dbReference type="Proteomes" id="UP000294664"/>
    </source>
</evidence>
<feature type="chain" id="PRO_5020453696" evidence="1">
    <location>
        <begin position="37"/>
        <end position="147"/>
    </location>
</feature>
<accession>A0A4R3M3H8</accession>
<keyword evidence="3" id="KW-1185">Reference proteome</keyword>
<dbReference type="Proteomes" id="UP000294664">
    <property type="component" value="Unassembled WGS sequence"/>
</dbReference>
<reference evidence="2 3" key="1">
    <citation type="submission" date="2019-03" db="EMBL/GenBank/DDBJ databases">
        <title>Genomic Encyclopedia of Type Strains, Phase IV (KMG-IV): sequencing the most valuable type-strain genomes for metagenomic binning, comparative biology and taxonomic classification.</title>
        <authorList>
            <person name="Goeker M."/>
        </authorList>
    </citation>
    <scope>NUCLEOTIDE SEQUENCE [LARGE SCALE GENOMIC DNA]</scope>
    <source>
        <strain evidence="2 3">DSM 9035</strain>
    </source>
</reference>
<comment type="caution">
    <text evidence="2">The sequence shown here is derived from an EMBL/GenBank/DDBJ whole genome shotgun (WGS) entry which is preliminary data.</text>
</comment>
<gene>
    <name evidence="2" type="ORF">EDC64_10191</name>
</gene>